<dbReference type="Pfam" id="PF10627">
    <property type="entry name" value="CsgE"/>
    <property type="match status" value="1"/>
</dbReference>
<reference evidence="5" key="4">
    <citation type="submission" date="2023-01" db="EMBL/GenBank/DDBJ databases">
        <title>Draft genome sequence of Vibrio algivorus strain NBRC 111146.</title>
        <authorList>
            <person name="Sun Q."/>
            <person name="Mori K."/>
        </authorList>
    </citation>
    <scope>NUCLEOTIDE SEQUENCE</scope>
    <source>
        <strain evidence="5">NBRC 111146</strain>
    </source>
</reference>
<accession>A0A557P595</accession>
<gene>
    <name evidence="5" type="primary">csgE</name>
    <name evidence="6" type="ORF">FOF44_11095</name>
    <name evidence="5" type="ORF">GCM10007931_09000</name>
</gene>
<evidence type="ECO:0000256" key="2">
    <source>
        <dbReference type="ARBA" id="ARBA00014024"/>
    </source>
</evidence>
<evidence type="ECO:0000256" key="1">
    <source>
        <dbReference type="ARBA" id="ARBA00003989"/>
    </source>
</evidence>
<sequence length="158" mass="17727">MKNINSVLFICTLLISIPFSINAEVEAVNGNDTIDSNNKVEESNILPDTEGGINGLIVDQTMTVLGRNFYFYFSQKLNDKHENLSINLSVKERPTALSGSIITIFHFNTPIYRTSLSPGLQQAETKAEQAVDNISVYLLRWKLDRKFSDKTDLAPDEL</sequence>
<organism evidence="6 7">
    <name type="scientific">Vibrio algivorus</name>
    <dbReference type="NCBI Taxonomy" id="1667024"/>
    <lineage>
        <taxon>Bacteria</taxon>
        <taxon>Pseudomonadati</taxon>
        <taxon>Pseudomonadota</taxon>
        <taxon>Gammaproteobacteria</taxon>
        <taxon>Vibrionales</taxon>
        <taxon>Vibrionaceae</taxon>
        <taxon>Vibrio</taxon>
    </lineage>
</organism>
<comment type="caution">
    <text evidence="6">The sequence shown here is derived from an EMBL/GenBank/DDBJ whole genome shotgun (WGS) entry which is preliminary data.</text>
</comment>
<proteinExistence type="predicted"/>
<dbReference type="Proteomes" id="UP000319828">
    <property type="component" value="Unassembled WGS sequence"/>
</dbReference>
<keyword evidence="3 4" id="KW-0732">Signal</keyword>
<evidence type="ECO:0000313" key="8">
    <source>
        <dbReference type="Proteomes" id="UP001157156"/>
    </source>
</evidence>
<feature type="chain" id="PRO_5021837907" description="Curli production assembly/transport component CsgE" evidence="4">
    <location>
        <begin position="24"/>
        <end position="158"/>
    </location>
</feature>
<reference evidence="8" key="2">
    <citation type="journal article" date="2019" name="Int. J. Syst. Evol. Microbiol.">
        <title>The Global Catalogue of Microorganisms (GCM) 10K type strain sequencing project: providing services to taxonomists for standard genome sequencing and annotation.</title>
        <authorList>
            <consortium name="The Broad Institute Genomics Platform"/>
            <consortium name="The Broad Institute Genome Sequencing Center for Infectious Disease"/>
            <person name="Wu L."/>
            <person name="Ma J."/>
        </authorList>
    </citation>
    <scope>NUCLEOTIDE SEQUENCE [LARGE SCALE GENOMIC DNA]</scope>
    <source>
        <strain evidence="8">NBRC 111146</strain>
    </source>
</reference>
<dbReference type="EMBL" id="BSPV01000003">
    <property type="protein sequence ID" value="GLT13926.1"/>
    <property type="molecule type" value="Genomic_DNA"/>
</dbReference>
<dbReference type="RefSeq" id="WP_089124300.1">
    <property type="nucleotide sequence ID" value="NZ_BSPV01000003.1"/>
</dbReference>
<reference evidence="6 7" key="3">
    <citation type="submission" date="2019-07" db="EMBL/GenBank/DDBJ databases">
        <title>The draft genome sequence of Vibrio algivorus M1486.</title>
        <authorList>
            <person name="Meng X."/>
        </authorList>
    </citation>
    <scope>NUCLEOTIDE SEQUENCE [LARGE SCALE GENOMIC DNA]</scope>
    <source>
        <strain evidence="6 7">M1486</strain>
    </source>
</reference>
<comment type="function">
    <text evidence="1">May be involved in the biogenesis of curli organelles.</text>
</comment>
<dbReference type="Proteomes" id="UP001157156">
    <property type="component" value="Unassembled WGS sequence"/>
</dbReference>
<evidence type="ECO:0000256" key="3">
    <source>
        <dbReference type="ARBA" id="ARBA00022729"/>
    </source>
</evidence>
<name>A0A557P595_9VIBR</name>
<protein>
    <recommendedName>
        <fullName evidence="2">Curli production assembly/transport component CsgE</fullName>
    </recommendedName>
</protein>
<dbReference type="InterPro" id="IPR018900">
    <property type="entry name" value="Curli_CsgE"/>
</dbReference>
<dbReference type="OrthoDB" id="6869495at2"/>
<evidence type="ECO:0000313" key="7">
    <source>
        <dbReference type="Proteomes" id="UP000319828"/>
    </source>
</evidence>
<dbReference type="AlphaFoldDB" id="A0A557P595"/>
<reference evidence="5" key="1">
    <citation type="journal article" date="2014" name="Int. J. Syst. Evol. Microbiol.">
        <title>Complete genome of a new Firmicutes species belonging to the dominant human colonic microbiota ('Ruminococcus bicirculans') reveals two chromosomes and a selective capacity to utilize plant glucans.</title>
        <authorList>
            <consortium name="NISC Comparative Sequencing Program"/>
            <person name="Wegmann U."/>
            <person name="Louis P."/>
            <person name="Goesmann A."/>
            <person name="Henrissat B."/>
            <person name="Duncan S.H."/>
            <person name="Flint H.J."/>
        </authorList>
    </citation>
    <scope>NUCLEOTIDE SEQUENCE</scope>
    <source>
        <strain evidence="5">NBRC 111146</strain>
    </source>
</reference>
<keyword evidence="8" id="KW-1185">Reference proteome</keyword>
<evidence type="ECO:0000256" key="4">
    <source>
        <dbReference type="SAM" id="SignalP"/>
    </source>
</evidence>
<feature type="signal peptide" evidence="4">
    <location>
        <begin position="1"/>
        <end position="23"/>
    </location>
</feature>
<evidence type="ECO:0000313" key="6">
    <source>
        <dbReference type="EMBL" id="TVO35814.1"/>
    </source>
</evidence>
<dbReference type="EMBL" id="VMKJ01000022">
    <property type="protein sequence ID" value="TVO35814.1"/>
    <property type="molecule type" value="Genomic_DNA"/>
</dbReference>
<evidence type="ECO:0000313" key="5">
    <source>
        <dbReference type="EMBL" id="GLT13926.1"/>
    </source>
</evidence>